<evidence type="ECO:0000313" key="3">
    <source>
        <dbReference type="Proteomes" id="UP000302139"/>
    </source>
</evidence>
<organism evidence="2 3">
    <name type="scientific">Streptomyces avermitilis</name>
    <dbReference type="NCBI Taxonomy" id="33903"/>
    <lineage>
        <taxon>Bacteria</taxon>
        <taxon>Bacillati</taxon>
        <taxon>Actinomycetota</taxon>
        <taxon>Actinomycetes</taxon>
        <taxon>Kitasatosporales</taxon>
        <taxon>Streptomycetaceae</taxon>
        <taxon>Streptomyces</taxon>
    </lineage>
</organism>
<dbReference type="AlphaFoldDB" id="A0A4D4MD27"/>
<sequence length="158" mass="16747">MTRSGQNGPHGDRAQAIDEIRIGRADPVEAGPGVRSPGYGSGRCGAARSWAREALKRAVMRPPGRAGEDAAGSDRPATRSLWYALMRCFSRARGLEPFRQVLAGHCVSGESGDPVLDPGERGHSTRASGRREGPMPAHFTKSSTTSGGQVPTLNTPRE</sequence>
<gene>
    <name evidence="2" type="ORF">SAV14893_091380</name>
</gene>
<evidence type="ECO:0000256" key="1">
    <source>
        <dbReference type="SAM" id="MobiDB-lite"/>
    </source>
</evidence>
<feature type="region of interest" description="Disordered" evidence="1">
    <location>
        <begin position="1"/>
        <end position="46"/>
    </location>
</feature>
<dbReference type="EMBL" id="BJHX01000002">
    <property type="protein sequence ID" value="GDY69745.1"/>
    <property type="molecule type" value="Genomic_DNA"/>
</dbReference>
<feature type="compositionally biased region" description="Basic and acidic residues" evidence="1">
    <location>
        <begin position="10"/>
        <end position="27"/>
    </location>
</feature>
<feature type="compositionally biased region" description="Polar residues" evidence="1">
    <location>
        <begin position="140"/>
        <end position="158"/>
    </location>
</feature>
<name>A0A4D4MD27_STRAX</name>
<feature type="region of interest" description="Disordered" evidence="1">
    <location>
        <begin position="106"/>
        <end position="158"/>
    </location>
</feature>
<reference evidence="2 3" key="1">
    <citation type="submission" date="2019-04" db="EMBL/GenBank/DDBJ databases">
        <title>Draft genome sequences of Streptomyces avermitilis NBRC 14893.</title>
        <authorList>
            <person name="Komaki H."/>
            <person name="Tamura T."/>
            <person name="Hosoyama A."/>
        </authorList>
    </citation>
    <scope>NUCLEOTIDE SEQUENCE [LARGE SCALE GENOMIC DNA]</scope>
    <source>
        <strain evidence="2 3">NBRC 14893</strain>
    </source>
</reference>
<dbReference type="Proteomes" id="UP000302139">
    <property type="component" value="Unassembled WGS sequence"/>
</dbReference>
<protein>
    <submittedName>
        <fullName evidence="2">Uncharacterized protein</fullName>
    </submittedName>
</protein>
<feature type="compositionally biased region" description="Basic and acidic residues" evidence="1">
    <location>
        <begin position="118"/>
        <end position="133"/>
    </location>
</feature>
<accession>A0A4D4MD27</accession>
<comment type="caution">
    <text evidence="2">The sequence shown here is derived from an EMBL/GenBank/DDBJ whole genome shotgun (WGS) entry which is preliminary data.</text>
</comment>
<evidence type="ECO:0000313" key="2">
    <source>
        <dbReference type="EMBL" id="GDY69745.1"/>
    </source>
</evidence>
<proteinExistence type="predicted"/>